<keyword evidence="5 12" id="KW-0812">Transmembrane</keyword>
<dbReference type="Proteomes" id="UP000245412">
    <property type="component" value="Unassembled WGS sequence"/>
</dbReference>
<keyword evidence="3" id="KW-0597">Phosphoprotein</keyword>
<evidence type="ECO:0000256" key="3">
    <source>
        <dbReference type="ARBA" id="ARBA00022553"/>
    </source>
</evidence>
<evidence type="ECO:0000256" key="11">
    <source>
        <dbReference type="ARBA" id="ARBA00023136"/>
    </source>
</evidence>
<accession>A0AB73T4E4</accession>
<organism evidence="14 15">
    <name type="scientific">Murimonas intestini</name>
    <dbReference type="NCBI Taxonomy" id="1337051"/>
    <lineage>
        <taxon>Bacteria</taxon>
        <taxon>Bacillati</taxon>
        <taxon>Bacillota</taxon>
        <taxon>Clostridia</taxon>
        <taxon>Lachnospirales</taxon>
        <taxon>Lachnospiraceae</taxon>
        <taxon>Murimonas</taxon>
    </lineage>
</organism>
<evidence type="ECO:0000256" key="7">
    <source>
        <dbReference type="ARBA" id="ARBA00022777"/>
    </source>
</evidence>
<comment type="caution">
    <text evidence="14">The sequence shown here is derived from an EMBL/GenBank/DDBJ whole genome shotgun (WGS) entry which is preliminary data.</text>
</comment>
<evidence type="ECO:0000256" key="1">
    <source>
        <dbReference type="ARBA" id="ARBA00004651"/>
    </source>
</evidence>
<feature type="domain" description="HAMP" evidence="13">
    <location>
        <begin position="321"/>
        <end position="372"/>
    </location>
</feature>
<protein>
    <submittedName>
        <fullName evidence="14">Sensor histidine kinase YesM</fullName>
    </submittedName>
</protein>
<evidence type="ECO:0000256" key="12">
    <source>
        <dbReference type="SAM" id="Phobius"/>
    </source>
</evidence>
<dbReference type="Pfam" id="PF06580">
    <property type="entry name" value="His_kinase"/>
    <property type="match status" value="1"/>
</dbReference>
<dbReference type="InterPro" id="IPR003594">
    <property type="entry name" value="HATPase_dom"/>
</dbReference>
<evidence type="ECO:0000313" key="15">
    <source>
        <dbReference type="Proteomes" id="UP000245412"/>
    </source>
</evidence>
<comment type="subcellular location">
    <subcellularLocation>
        <location evidence="1">Cell membrane</location>
        <topology evidence="1">Multi-pass membrane protein</topology>
    </subcellularLocation>
</comment>
<dbReference type="InterPro" id="IPR036890">
    <property type="entry name" value="HATPase_C_sf"/>
</dbReference>
<dbReference type="Pfam" id="PF02518">
    <property type="entry name" value="HATPase_c"/>
    <property type="match status" value="1"/>
</dbReference>
<gene>
    <name evidence="14" type="ORF">C7383_10510</name>
</gene>
<dbReference type="AlphaFoldDB" id="A0AB73T4E4"/>
<dbReference type="PROSITE" id="PS50885">
    <property type="entry name" value="HAMP"/>
    <property type="match status" value="1"/>
</dbReference>
<keyword evidence="2" id="KW-1003">Cell membrane</keyword>
<sequence length="597" mass="68645">MRTIKGWKFNRGMTYQKKLTLIFSGIMIGTVCVFLIVLYAFQKDNAKKSLYRSVYVENQKNAAAIGNIMESVRDLGAALTLNEKIYGHLAQLPDIVASFDVDSLDIQQEIFKTMLISKLATMNQMEYMRLYSVSGKCVTVTKEQSAVEERVYTDQEWYTPFCRNNKDFAVFLDNDGEGTRLTFVRKVMIPIQMNVVGYLEVKYDFSHEEKNILEATALEGRRFYHISLDGNILVSDNVQEYGTQAEYDTESLLAYEADIGTLRGKKYVLSAAPIKKTDFILVSGTEYDTFYEGLKKEYGLMLIILTAGVLLSVIVSMYAARGLSRNIRKLNAAMRYADKNPDIQVDIRSGDEIGLLGESFNKMIVRLKRSYEELYKKELSLKEAQNLALQAQINPHFLYNTLETIDALSVCERTEEIGRIVQSLSRVFRYAMEEKKQVTLKEEMDHVNEYMNILKMRYENKFDYEIIIENQTEEFLMPKMILQPLAENAVTHGILKSEKKGYVTISSYMESSNLYIIVKDDGRGMTEEEKAQAEDMLRQNTEKQEESRHIGVKNIDRRLKFYFGDSYHMEISSSLGKGTVVSIIIEKEKKDGNSRFI</sequence>
<dbReference type="InterPro" id="IPR050640">
    <property type="entry name" value="Bact_2-comp_sensor_kinase"/>
</dbReference>
<keyword evidence="4" id="KW-0808">Transferase</keyword>
<dbReference type="GO" id="GO:0005886">
    <property type="term" value="C:plasma membrane"/>
    <property type="evidence" value="ECO:0007669"/>
    <property type="project" value="UniProtKB-SubCell"/>
</dbReference>
<evidence type="ECO:0000256" key="2">
    <source>
        <dbReference type="ARBA" id="ARBA00022475"/>
    </source>
</evidence>
<evidence type="ECO:0000256" key="6">
    <source>
        <dbReference type="ARBA" id="ARBA00022741"/>
    </source>
</evidence>
<keyword evidence="6" id="KW-0547">Nucleotide-binding</keyword>
<keyword evidence="11 12" id="KW-0472">Membrane</keyword>
<dbReference type="Gene3D" id="3.30.565.10">
    <property type="entry name" value="Histidine kinase-like ATPase, C-terminal domain"/>
    <property type="match status" value="1"/>
</dbReference>
<dbReference type="PANTHER" id="PTHR34220:SF11">
    <property type="entry name" value="SENSOR PROTEIN KINASE HPTS"/>
    <property type="match status" value="1"/>
</dbReference>
<reference evidence="14 15" key="1">
    <citation type="submission" date="2018-05" db="EMBL/GenBank/DDBJ databases">
        <authorList>
            <person name="Goeker M."/>
            <person name="Huntemann M."/>
            <person name="Clum A."/>
            <person name="Pillay M."/>
            <person name="Palaniappan K."/>
            <person name="Varghese N."/>
            <person name="Mikhailova N."/>
            <person name="Stamatis D."/>
            <person name="Reddy T."/>
            <person name="Daum C."/>
            <person name="Shapiro N."/>
            <person name="Ivanova N."/>
            <person name="Kyrpides N."/>
            <person name="Woyke T."/>
        </authorList>
    </citation>
    <scope>NUCLEOTIDE SEQUENCE [LARGE SCALE GENOMIC DNA]</scope>
    <source>
        <strain evidence="14 15">DSM 26524</strain>
    </source>
</reference>
<keyword evidence="8" id="KW-0067">ATP-binding</keyword>
<dbReference type="CDD" id="cd06225">
    <property type="entry name" value="HAMP"/>
    <property type="match status" value="1"/>
</dbReference>
<proteinExistence type="predicted"/>
<dbReference type="Gene3D" id="6.10.340.10">
    <property type="match status" value="1"/>
</dbReference>
<dbReference type="InterPro" id="IPR003660">
    <property type="entry name" value="HAMP_dom"/>
</dbReference>
<evidence type="ECO:0000256" key="5">
    <source>
        <dbReference type="ARBA" id="ARBA00022692"/>
    </source>
</evidence>
<feature type="transmembrane region" description="Helical" evidence="12">
    <location>
        <begin position="298"/>
        <end position="320"/>
    </location>
</feature>
<evidence type="ECO:0000313" key="14">
    <source>
        <dbReference type="EMBL" id="PWJ75977.1"/>
    </source>
</evidence>
<feature type="transmembrane region" description="Helical" evidence="12">
    <location>
        <begin position="21"/>
        <end position="41"/>
    </location>
</feature>
<dbReference type="InterPro" id="IPR010559">
    <property type="entry name" value="Sig_transdc_His_kin_internal"/>
</dbReference>
<dbReference type="Pfam" id="PF00672">
    <property type="entry name" value="HAMP"/>
    <property type="match status" value="1"/>
</dbReference>
<evidence type="ECO:0000256" key="4">
    <source>
        <dbReference type="ARBA" id="ARBA00022679"/>
    </source>
</evidence>
<evidence type="ECO:0000256" key="8">
    <source>
        <dbReference type="ARBA" id="ARBA00022840"/>
    </source>
</evidence>
<dbReference type="SMART" id="SM00304">
    <property type="entry name" value="HAMP"/>
    <property type="match status" value="1"/>
</dbReference>
<dbReference type="RefSeq" id="WP_109626048.1">
    <property type="nucleotide sequence ID" value="NZ_JANKBI010000003.1"/>
</dbReference>
<dbReference type="GO" id="GO:0000155">
    <property type="term" value="F:phosphorelay sensor kinase activity"/>
    <property type="evidence" value="ECO:0007669"/>
    <property type="project" value="InterPro"/>
</dbReference>
<evidence type="ECO:0000256" key="9">
    <source>
        <dbReference type="ARBA" id="ARBA00022989"/>
    </source>
</evidence>
<evidence type="ECO:0000259" key="13">
    <source>
        <dbReference type="PROSITE" id="PS50885"/>
    </source>
</evidence>
<dbReference type="GO" id="GO:0005524">
    <property type="term" value="F:ATP binding"/>
    <property type="evidence" value="ECO:0007669"/>
    <property type="project" value="UniProtKB-KW"/>
</dbReference>
<keyword evidence="9 12" id="KW-1133">Transmembrane helix</keyword>
<name>A0AB73T4E4_9FIRM</name>
<dbReference type="SUPFAM" id="SSF55874">
    <property type="entry name" value="ATPase domain of HSP90 chaperone/DNA topoisomerase II/histidine kinase"/>
    <property type="match status" value="1"/>
</dbReference>
<keyword evidence="10" id="KW-0902">Two-component regulatory system</keyword>
<keyword evidence="15" id="KW-1185">Reference proteome</keyword>
<keyword evidence="7 14" id="KW-0418">Kinase</keyword>
<evidence type="ECO:0000256" key="10">
    <source>
        <dbReference type="ARBA" id="ARBA00023012"/>
    </source>
</evidence>
<dbReference type="PANTHER" id="PTHR34220">
    <property type="entry name" value="SENSOR HISTIDINE KINASE YPDA"/>
    <property type="match status" value="1"/>
</dbReference>
<dbReference type="SUPFAM" id="SSF158472">
    <property type="entry name" value="HAMP domain-like"/>
    <property type="match status" value="1"/>
</dbReference>
<dbReference type="EMBL" id="QGGY01000005">
    <property type="protein sequence ID" value="PWJ75977.1"/>
    <property type="molecule type" value="Genomic_DNA"/>
</dbReference>